<dbReference type="SMART" id="SM00822">
    <property type="entry name" value="PKS_KR"/>
    <property type="match status" value="1"/>
</dbReference>
<dbReference type="Proteomes" id="UP001556118">
    <property type="component" value="Unassembled WGS sequence"/>
</dbReference>
<dbReference type="InterPro" id="IPR002347">
    <property type="entry name" value="SDR_fam"/>
</dbReference>
<dbReference type="InterPro" id="IPR057326">
    <property type="entry name" value="KR_dom"/>
</dbReference>
<dbReference type="PRINTS" id="PR00080">
    <property type="entry name" value="SDRFAMILY"/>
</dbReference>
<dbReference type="PRINTS" id="PR00081">
    <property type="entry name" value="GDHRDH"/>
</dbReference>
<evidence type="ECO:0000313" key="4">
    <source>
        <dbReference type="EMBL" id="MEW9856448.1"/>
    </source>
</evidence>
<dbReference type="Gene3D" id="3.40.50.720">
    <property type="entry name" value="NAD(P)-binding Rossmann-like Domain"/>
    <property type="match status" value="1"/>
</dbReference>
<dbReference type="NCBIfam" id="NF005559">
    <property type="entry name" value="PRK07231.1"/>
    <property type="match status" value="1"/>
</dbReference>
<keyword evidence="5" id="KW-1185">Reference proteome</keyword>
<proteinExistence type="inferred from homology"/>
<evidence type="ECO:0000256" key="1">
    <source>
        <dbReference type="ARBA" id="ARBA00006484"/>
    </source>
</evidence>
<dbReference type="InterPro" id="IPR050259">
    <property type="entry name" value="SDR"/>
</dbReference>
<evidence type="ECO:0000313" key="5">
    <source>
        <dbReference type="Proteomes" id="UP001556118"/>
    </source>
</evidence>
<evidence type="ECO:0000259" key="3">
    <source>
        <dbReference type="SMART" id="SM00822"/>
    </source>
</evidence>
<feature type="domain" description="Ketoreductase" evidence="3">
    <location>
        <begin position="2"/>
        <end position="181"/>
    </location>
</feature>
<dbReference type="Pfam" id="PF00106">
    <property type="entry name" value="adh_short"/>
    <property type="match status" value="1"/>
</dbReference>
<protein>
    <submittedName>
        <fullName evidence="4">SDR family NAD(P)-dependent oxidoreductase</fullName>
        <ecNumber evidence="4">1.1.1.-</ecNumber>
    </submittedName>
</protein>
<gene>
    <name evidence="4" type="ORF">ABUH87_15015</name>
</gene>
<dbReference type="SUPFAM" id="SSF51735">
    <property type="entry name" value="NAD(P)-binding Rossmann-fold domains"/>
    <property type="match status" value="1"/>
</dbReference>
<dbReference type="EMBL" id="JBFNXR010000052">
    <property type="protein sequence ID" value="MEW9856448.1"/>
    <property type="molecule type" value="Genomic_DNA"/>
</dbReference>
<sequence length="247" mass="25600">MRTALVTGGGAGIGEATCHRLARDGMKVGVLGRRIENVNAVADAIIEAGGEAIAVKADVANREAVEQAVAQVRAAFGPITVLVNNAGVEEFTPFEQIDDAAWDHVLEVNLKGLYIVTQTVVPDMEAAGWGRIVNLTGLGAQIGAANMVHYTASKGGVMAITRSLAVELGRKGITVNAISPGLVLTPMAQRAIDANLLPFAYEQIVANYPIPRVGQPHEAAAAIAYFVSEDASFTTGQVIGVNGGSCP</sequence>
<dbReference type="GO" id="GO:0016491">
    <property type="term" value="F:oxidoreductase activity"/>
    <property type="evidence" value="ECO:0007669"/>
    <property type="project" value="UniProtKB-KW"/>
</dbReference>
<name>A0ABV3REB6_9SPHN</name>
<dbReference type="PANTHER" id="PTHR42879">
    <property type="entry name" value="3-OXOACYL-(ACYL-CARRIER-PROTEIN) REDUCTASE"/>
    <property type="match status" value="1"/>
</dbReference>
<comment type="caution">
    <text evidence="4">The sequence shown here is derived from an EMBL/GenBank/DDBJ whole genome shotgun (WGS) entry which is preliminary data.</text>
</comment>
<accession>A0ABV3REB6</accession>
<dbReference type="EC" id="1.1.1.-" evidence="4"/>
<dbReference type="RefSeq" id="WP_367774898.1">
    <property type="nucleotide sequence ID" value="NZ_JBFNXR010000052.1"/>
</dbReference>
<organism evidence="4 5">
    <name type="scientific">Novosphingobium rhizovicinum</name>
    <dbReference type="NCBI Taxonomy" id="3228928"/>
    <lineage>
        <taxon>Bacteria</taxon>
        <taxon>Pseudomonadati</taxon>
        <taxon>Pseudomonadota</taxon>
        <taxon>Alphaproteobacteria</taxon>
        <taxon>Sphingomonadales</taxon>
        <taxon>Sphingomonadaceae</taxon>
        <taxon>Novosphingobium</taxon>
    </lineage>
</organism>
<dbReference type="InterPro" id="IPR036291">
    <property type="entry name" value="NAD(P)-bd_dom_sf"/>
</dbReference>
<dbReference type="PANTHER" id="PTHR42879:SF2">
    <property type="entry name" value="3-OXOACYL-[ACYL-CARRIER-PROTEIN] REDUCTASE FABG"/>
    <property type="match status" value="1"/>
</dbReference>
<reference evidence="4 5" key="1">
    <citation type="submission" date="2024-06" db="EMBL/GenBank/DDBJ databases">
        <title>Novosphingobium rhizovicinus M1R2S20.</title>
        <authorList>
            <person name="Sun J.-Q."/>
        </authorList>
    </citation>
    <scope>NUCLEOTIDE SEQUENCE [LARGE SCALE GENOMIC DNA]</scope>
    <source>
        <strain evidence="4 5">M1R2S20</strain>
    </source>
</reference>
<evidence type="ECO:0000256" key="2">
    <source>
        <dbReference type="RuleBase" id="RU000363"/>
    </source>
</evidence>
<keyword evidence="4" id="KW-0560">Oxidoreductase</keyword>
<comment type="similarity">
    <text evidence="1 2">Belongs to the short-chain dehydrogenases/reductases (SDR) family.</text>
</comment>